<keyword evidence="3" id="KW-0804">Transcription</keyword>
<proteinExistence type="predicted"/>
<dbReference type="SUPFAM" id="SSF47413">
    <property type="entry name" value="lambda repressor-like DNA-binding domains"/>
    <property type="match status" value="1"/>
</dbReference>
<keyword evidence="2 6" id="KW-0238">DNA-binding</keyword>
<feature type="domain" description="HTH lacI-type" evidence="5">
    <location>
        <begin position="1"/>
        <end position="71"/>
    </location>
</feature>
<name>A0ABS4DA37_9CHLR</name>
<dbReference type="Gene3D" id="1.10.260.40">
    <property type="entry name" value="lambda repressor-like DNA-binding domains"/>
    <property type="match status" value="1"/>
</dbReference>
<keyword evidence="7" id="KW-1185">Reference proteome</keyword>
<evidence type="ECO:0000256" key="3">
    <source>
        <dbReference type="ARBA" id="ARBA00023163"/>
    </source>
</evidence>
<evidence type="ECO:0000313" key="7">
    <source>
        <dbReference type="Proteomes" id="UP001193081"/>
    </source>
</evidence>
<sequence length="166" mass="17822">MATIDEVAQVERVSPATVSDVLNQHLYLSTATRARVECVTAATGCAPGSWARLRGPRRSCMPGLLITSSSDHFFADPHLFAIIRGIEAAATCHSYNRLFSTAHGTSGGAARLDCPLSPRPCCSSYCSAHFAHPAPGRSRRPALALARSSRVTRSRRDGSRKEVVET</sequence>
<comment type="caution">
    <text evidence="6">The sequence shown here is derived from an EMBL/GenBank/DDBJ whole genome shotgun (WGS) entry which is preliminary data.</text>
</comment>
<gene>
    <name evidence="6" type="ORF">EYB53_011185</name>
</gene>
<dbReference type="SMART" id="SM00354">
    <property type="entry name" value="HTH_LACI"/>
    <property type="match status" value="1"/>
</dbReference>
<dbReference type="InterPro" id="IPR010982">
    <property type="entry name" value="Lambda_DNA-bd_dom_sf"/>
</dbReference>
<feature type="region of interest" description="Disordered" evidence="4">
    <location>
        <begin position="134"/>
        <end position="166"/>
    </location>
</feature>
<dbReference type="Pfam" id="PF00356">
    <property type="entry name" value="LacI"/>
    <property type="match status" value="1"/>
</dbReference>
<evidence type="ECO:0000259" key="5">
    <source>
        <dbReference type="SMART" id="SM00354"/>
    </source>
</evidence>
<feature type="compositionally biased region" description="Low complexity" evidence="4">
    <location>
        <begin position="134"/>
        <end position="149"/>
    </location>
</feature>
<dbReference type="EMBL" id="SIJK02000017">
    <property type="protein sequence ID" value="MBP1466269.1"/>
    <property type="molecule type" value="Genomic_DNA"/>
</dbReference>
<evidence type="ECO:0000313" key="6">
    <source>
        <dbReference type="EMBL" id="MBP1466269.1"/>
    </source>
</evidence>
<feature type="compositionally biased region" description="Basic and acidic residues" evidence="4">
    <location>
        <begin position="154"/>
        <end position="166"/>
    </location>
</feature>
<organism evidence="6 7">
    <name type="scientific">Candidatus Chloroploca mongolica</name>
    <dbReference type="NCBI Taxonomy" id="2528176"/>
    <lineage>
        <taxon>Bacteria</taxon>
        <taxon>Bacillati</taxon>
        <taxon>Chloroflexota</taxon>
        <taxon>Chloroflexia</taxon>
        <taxon>Chloroflexales</taxon>
        <taxon>Chloroflexineae</taxon>
        <taxon>Oscillochloridaceae</taxon>
        <taxon>Candidatus Chloroploca</taxon>
    </lineage>
</organism>
<evidence type="ECO:0000256" key="4">
    <source>
        <dbReference type="SAM" id="MobiDB-lite"/>
    </source>
</evidence>
<dbReference type="PANTHER" id="PTHR30146">
    <property type="entry name" value="LACI-RELATED TRANSCRIPTIONAL REPRESSOR"/>
    <property type="match status" value="1"/>
</dbReference>
<dbReference type="PANTHER" id="PTHR30146:SF109">
    <property type="entry name" value="HTH-TYPE TRANSCRIPTIONAL REGULATOR GALS"/>
    <property type="match status" value="1"/>
</dbReference>
<dbReference type="InterPro" id="IPR000843">
    <property type="entry name" value="HTH_LacI"/>
</dbReference>
<protein>
    <submittedName>
        <fullName evidence="6">LacI family DNA-binding transcriptional regulator</fullName>
    </submittedName>
</protein>
<dbReference type="Proteomes" id="UP001193081">
    <property type="component" value="Unassembled WGS sequence"/>
</dbReference>
<evidence type="ECO:0000256" key="2">
    <source>
        <dbReference type="ARBA" id="ARBA00023125"/>
    </source>
</evidence>
<evidence type="ECO:0000256" key="1">
    <source>
        <dbReference type="ARBA" id="ARBA00023015"/>
    </source>
</evidence>
<reference evidence="6 7" key="1">
    <citation type="submission" date="2021-03" db="EMBL/GenBank/DDBJ databases">
        <authorList>
            <person name="Grouzdev D.S."/>
        </authorList>
    </citation>
    <scope>NUCLEOTIDE SEQUENCE [LARGE SCALE GENOMIC DNA]</scope>
    <source>
        <strain evidence="6 7">M50-1</strain>
    </source>
</reference>
<accession>A0ABS4DA37</accession>
<dbReference type="GO" id="GO:0003677">
    <property type="term" value="F:DNA binding"/>
    <property type="evidence" value="ECO:0007669"/>
    <property type="project" value="UniProtKB-KW"/>
</dbReference>
<keyword evidence="1" id="KW-0805">Transcription regulation</keyword>